<name>A0A1S3DE86_DIACI</name>
<feature type="region of interest" description="Disordered" evidence="6">
    <location>
        <begin position="58"/>
        <end position="84"/>
    </location>
</feature>
<dbReference type="GO" id="GO:0032502">
    <property type="term" value="P:developmental process"/>
    <property type="evidence" value="ECO:0007669"/>
    <property type="project" value="TreeGrafter"/>
</dbReference>
<dbReference type="AlphaFoldDB" id="A0A1S3DE86"/>
<organism evidence="8 9">
    <name type="scientific">Diaphorina citri</name>
    <name type="common">Asian citrus psyllid</name>
    <dbReference type="NCBI Taxonomy" id="121845"/>
    <lineage>
        <taxon>Eukaryota</taxon>
        <taxon>Metazoa</taxon>
        <taxon>Ecdysozoa</taxon>
        <taxon>Arthropoda</taxon>
        <taxon>Hexapoda</taxon>
        <taxon>Insecta</taxon>
        <taxon>Pterygota</taxon>
        <taxon>Neoptera</taxon>
        <taxon>Paraneoptera</taxon>
        <taxon>Hemiptera</taxon>
        <taxon>Sternorrhyncha</taxon>
        <taxon>Psylloidea</taxon>
        <taxon>Psyllidae</taxon>
        <taxon>Diaphorininae</taxon>
        <taxon>Diaphorina</taxon>
    </lineage>
</organism>
<dbReference type="Gene3D" id="4.10.280.10">
    <property type="entry name" value="Helix-loop-helix DNA-binding domain"/>
    <property type="match status" value="1"/>
</dbReference>
<dbReference type="PaxDb" id="121845-A0A1S3DE86"/>
<feature type="domain" description="BHLH" evidence="7">
    <location>
        <begin position="117"/>
        <end position="169"/>
    </location>
</feature>
<keyword evidence="2" id="KW-0805">Transcription regulation</keyword>
<evidence type="ECO:0000259" key="7">
    <source>
        <dbReference type="PROSITE" id="PS50888"/>
    </source>
</evidence>
<sequence>MPKKVASLKPKTVKPRKSKSSNTQLNVCSNTNPCKYTLSTLTDPLPINDRYNSNIDRYNSNSDRYNSNIDRYNSSSDRYNSNSDRYNTNIDRYFSNNDRYFSNDNTSEEEDGLLKPVQRNAANARERARMRILSKAFFRLKTTLPWVPKDTKLSKLDTLRLATSYILHLKMLLSQQQDDPSHTHKEQWTQVLNVNWPFGFQAPDLTEQTLICADEYKTIETRDTNLCNKLRK</sequence>
<dbReference type="PANTHER" id="PTHR23349">
    <property type="entry name" value="BASIC HELIX-LOOP-HELIX TRANSCRIPTION FACTOR, TWIST"/>
    <property type="match status" value="1"/>
</dbReference>
<keyword evidence="5" id="KW-0539">Nucleus</keyword>
<evidence type="ECO:0000256" key="2">
    <source>
        <dbReference type="ARBA" id="ARBA00023015"/>
    </source>
</evidence>
<evidence type="ECO:0000256" key="3">
    <source>
        <dbReference type="ARBA" id="ARBA00023125"/>
    </source>
</evidence>
<evidence type="ECO:0000313" key="8">
    <source>
        <dbReference type="Proteomes" id="UP000079169"/>
    </source>
</evidence>
<evidence type="ECO:0000256" key="1">
    <source>
        <dbReference type="ARBA" id="ARBA00004123"/>
    </source>
</evidence>
<dbReference type="PANTHER" id="PTHR23349:SF72">
    <property type="entry name" value="HLH54F"/>
    <property type="match status" value="1"/>
</dbReference>
<feature type="region of interest" description="Disordered" evidence="6">
    <location>
        <begin position="1"/>
        <end position="26"/>
    </location>
</feature>
<dbReference type="SUPFAM" id="SSF47459">
    <property type="entry name" value="HLH, helix-loop-helix DNA-binding domain"/>
    <property type="match status" value="1"/>
</dbReference>
<keyword evidence="4" id="KW-0804">Transcription</keyword>
<dbReference type="InterPro" id="IPR050283">
    <property type="entry name" value="E-box_TF_Regulators"/>
</dbReference>
<dbReference type="GO" id="GO:0000981">
    <property type="term" value="F:DNA-binding transcription factor activity, RNA polymerase II-specific"/>
    <property type="evidence" value="ECO:0007669"/>
    <property type="project" value="TreeGrafter"/>
</dbReference>
<dbReference type="Pfam" id="PF00010">
    <property type="entry name" value="HLH"/>
    <property type="match status" value="1"/>
</dbReference>
<dbReference type="KEGG" id="dci:103516666"/>
<dbReference type="GO" id="GO:0046983">
    <property type="term" value="F:protein dimerization activity"/>
    <property type="evidence" value="ECO:0007669"/>
    <property type="project" value="InterPro"/>
</dbReference>
<dbReference type="SMART" id="SM00353">
    <property type="entry name" value="HLH"/>
    <property type="match status" value="1"/>
</dbReference>
<accession>A0A1S3DE86</accession>
<evidence type="ECO:0000256" key="5">
    <source>
        <dbReference type="ARBA" id="ARBA00023242"/>
    </source>
</evidence>
<dbReference type="InterPro" id="IPR011598">
    <property type="entry name" value="bHLH_dom"/>
</dbReference>
<dbReference type="STRING" id="121845.A0A1S3DE86"/>
<dbReference type="Proteomes" id="UP000079169">
    <property type="component" value="Unplaced"/>
</dbReference>
<dbReference type="RefSeq" id="XP_008479870.1">
    <property type="nucleotide sequence ID" value="XM_008481648.2"/>
</dbReference>
<comment type="subcellular location">
    <subcellularLocation>
        <location evidence="1">Nucleus</location>
    </subcellularLocation>
</comment>
<gene>
    <name evidence="9" type="primary">LOC103516666</name>
</gene>
<dbReference type="PROSITE" id="PS50888">
    <property type="entry name" value="BHLH"/>
    <property type="match status" value="1"/>
</dbReference>
<evidence type="ECO:0000256" key="4">
    <source>
        <dbReference type="ARBA" id="ARBA00023163"/>
    </source>
</evidence>
<evidence type="ECO:0000256" key="6">
    <source>
        <dbReference type="SAM" id="MobiDB-lite"/>
    </source>
</evidence>
<dbReference type="FunFam" id="4.10.280.10:FF:000010">
    <property type="entry name" value="Scleraxis bHLH transcription factor"/>
    <property type="match status" value="1"/>
</dbReference>
<dbReference type="GO" id="GO:0000977">
    <property type="term" value="F:RNA polymerase II transcription regulatory region sequence-specific DNA binding"/>
    <property type="evidence" value="ECO:0007669"/>
    <property type="project" value="TreeGrafter"/>
</dbReference>
<evidence type="ECO:0000313" key="9">
    <source>
        <dbReference type="RefSeq" id="XP_008479870.1"/>
    </source>
</evidence>
<dbReference type="GeneID" id="103516666"/>
<dbReference type="InterPro" id="IPR036638">
    <property type="entry name" value="HLH_DNA-bd_sf"/>
</dbReference>
<keyword evidence="8" id="KW-1185">Reference proteome</keyword>
<proteinExistence type="predicted"/>
<keyword evidence="3" id="KW-0238">DNA-binding</keyword>
<dbReference type="GO" id="GO:0005634">
    <property type="term" value="C:nucleus"/>
    <property type="evidence" value="ECO:0007669"/>
    <property type="project" value="UniProtKB-SubCell"/>
</dbReference>
<protein>
    <submittedName>
        <fullName evidence="9">Transcription factor 21-like</fullName>
    </submittedName>
</protein>
<reference evidence="9" key="1">
    <citation type="submission" date="2025-08" db="UniProtKB">
        <authorList>
            <consortium name="RefSeq"/>
        </authorList>
    </citation>
    <scope>IDENTIFICATION</scope>
</reference>